<dbReference type="EMBL" id="SMBJ01000001">
    <property type="protein sequence ID" value="TCU31017.1"/>
    <property type="molecule type" value="Genomic_DNA"/>
</dbReference>
<protein>
    <submittedName>
        <fullName evidence="1">Uncharacterized protein</fullName>
    </submittedName>
</protein>
<organism evidence="1 4">
    <name type="scientific">Rhizobium azibense</name>
    <dbReference type="NCBI Taxonomy" id="1136135"/>
    <lineage>
        <taxon>Bacteria</taxon>
        <taxon>Pseudomonadati</taxon>
        <taxon>Pseudomonadota</taxon>
        <taxon>Alphaproteobacteria</taxon>
        <taxon>Hyphomicrobiales</taxon>
        <taxon>Rhizobiaceae</taxon>
        <taxon>Rhizobium/Agrobacterium group</taxon>
        <taxon>Rhizobium</taxon>
    </lineage>
</organism>
<evidence type="ECO:0000313" key="1">
    <source>
        <dbReference type="EMBL" id="TCU31017.1"/>
    </source>
</evidence>
<accession>A0A4R3RA12</accession>
<sequence>MERNIDAYGRAVVIQVAKPEPGVKAKRLVVTEDRARAEIQLFGILLRCCKPIRLLR</sequence>
<reference evidence="3 4" key="1">
    <citation type="submission" date="2019-03" db="EMBL/GenBank/DDBJ databases">
        <title>Genomic Encyclopedia of Type Strains, Phase IV (KMG-V): Genome sequencing to study the core and pangenomes of soil and plant-associated prokaryotes.</title>
        <authorList>
            <person name="Whitman W."/>
        </authorList>
    </citation>
    <scope>NUCLEOTIDE SEQUENCE [LARGE SCALE GENOMIC DNA]</scope>
    <source>
        <strain evidence="1 4">Gr42</strain>
        <strain evidence="2 3">IE4868</strain>
    </source>
</reference>
<name>A0A4R3RA12_9HYPH</name>
<dbReference type="RefSeq" id="WP_165918477.1">
    <property type="nucleotide sequence ID" value="NZ_SMBJ01000001.1"/>
</dbReference>
<evidence type="ECO:0000313" key="3">
    <source>
        <dbReference type="Proteomes" id="UP000295507"/>
    </source>
</evidence>
<dbReference type="AlphaFoldDB" id="A0A4R3RA12"/>
<comment type="caution">
    <text evidence="1">The sequence shown here is derived from an EMBL/GenBank/DDBJ whole genome shotgun (WGS) entry which is preliminary data.</text>
</comment>
<evidence type="ECO:0000313" key="4">
    <source>
        <dbReference type="Proteomes" id="UP000295547"/>
    </source>
</evidence>
<keyword evidence="4" id="KW-1185">Reference proteome</keyword>
<evidence type="ECO:0000313" key="2">
    <source>
        <dbReference type="EMBL" id="TCU40961.1"/>
    </source>
</evidence>
<gene>
    <name evidence="2" type="ORF">EV129_101248</name>
    <name evidence="1" type="ORF">EV130_101592</name>
</gene>
<dbReference type="EMBL" id="SMBK01000001">
    <property type="protein sequence ID" value="TCU40961.1"/>
    <property type="molecule type" value="Genomic_DNA"/>
</dbReference>
<proteinExistence type="predicted"/>
<dbReference type="Proteomes" id="UP000295547">
    <property type="component" value="Unassembled WGS sequence"/>
</dbReference>
<dbReference type="Proteomes" id="UP000295507">
    <property type="component" value="Unassembled WGS sequence"/>
</dbReference>